<organism evidence="2 3">
    <name type="scientific">Eleginops maclovinus</name>
    <name type="common">Patagonian blennie</name>
    <name type="synonym">Eleginus maclovinus</name>
    <dbReference type="NCBI Taxonomy" id="56733"/>
    <lineage>
        <taxon>Eukaryota</taxon>
        <taxon>Metazoa</taxon>
        <taxon>Chordata</taxon>
        <taxon>Craniata</taxon>
        <taxon>Vertebrata</taxon>
        <taxon>Euteleostomi</taxon>
        <taxon>Actinopterygii</taxon>
        <taxon>Neopterygii</taxon>
        <taxon>Teleostei</taxon>
        <taxon>Neoteleostei</taxon>
        <taxon>Acanthomorphata</taxon>
        <taxon>Eupercaria</taxon>
        <taxon>Perciformes</taxon>
        <taxon>Notothenioidei</taxon>
        <taxon>Eleginopidae</taxon>
        <taxon>Eleginops</taxon>
    </lineage>
</organism>
<name>A0AAN8AJW5_ELEMC</name>
<dbReference type="AlphaFoldDB" id="A0AAN8AJW5"/>
<evidence type="ECO:0000256" key="1">
    <source>
        <dbReference type="SAM" id="MobiDB-lite"/>
    </source>
</evidence>
<comment type="caution">
    <text evidence="2">The sequence shown here is derived from an EMBL/GenBank/DDBJ whole genome shotgun (WGS) entry which is preliminary data.</text>
</comment>
<evidence type="ECO:0000313" key="3">
    <source>
        <dbReference type="Proteomes" id="UP001346869"/>
    </source>
</evidence>
<reference evidence="2 3" key="1">
    <citation type="journal article" date="2023" name="Genes (Basel)">
        <title>Chromosome-Level Genome Assembly and Circadian Gene Repertoire of the Patagonia Blennie Eleginops maclovinus-The Closest Ancestral Proxy of Antarctic Cryonotothenioids.</title>
        <authorList>
            <person name="Cheng C.C."/>
            <person name="Rivera-Colon A.G."/>
            <person name="Minhas B.F."/>
            <person name="Wilson L."/>
            <person name="Rayamajhi N."/>
            <person name="Vargas-Chacoff L."/>
            <person name="Catchen J.M."/>
        </authorList>
    </citation>
    <scope>NUCLEOTIDE SEQUENCE [LARGE SCALE GENOMIC DNA]</scope>
    <source>
        <strain evidence="2">JMC-PN-2008</strain>
    </source>
</reference>
<evidence type="ECO:0000313" key="2">
    <source>
        <dbReference type="EMBL" id="KAK5857592.1"/>
    </source>
</evidence>
<sequence length="118" mass="13166">MNEFPWKALPREGRSYSQSSTWHSFSLGSFHQTPKPSFNPPSIPHLKNPGKHKHPSLPVTLDKELCRLAGLRGMRCLSPRGAEGKHGDLTIEEWNGARDPSAPTSTCISSPHMARWLL</sequence>
<proteinExistence type="predicted"/>
<reference evidence="2 3" key="2">
    <citation type="journal article" date="2023" name="Mol. Biol. Evol.">
        <title>Genomics of Secondarily Temperate Adaptation in the Only Non-Antarctic Icefish.</title>
        <authorList>
            <person name="Rivera-Colon A.G."/>
            <person name="Rayamajhi N."/>
            <person name="Minhas B.F."/>
            <person name="Madrigal G."/>
            <person name="Bilyk K.T."/>
            <person name="Yoon V."/>
            <person name="Hune M."/>
            <person name="Gregory S."/>
            <person name="Cheng C.H.C."/>
            <person name="Catchen J.M."/>
        </authorList>
    </citation>
    <scope>NUCLEOTIDE SEQUENCE [LARGE SCALE GENOMIC DNA]</scope>
    <source>
        <strain evidence="2">JMC-PN-2008</strain>
    </source>
</reference>
<feature type="region of interest" description="Disordered" evidence="1">
    <location>
        <begin position="32"/>
        <end position="56"/>
    </location>
</feature>
<protein>
    <submittedName>
        <fullName evidence="2">Uncharacterized protein</fullName>
    </submittedName>
</protein>
<keyword evidence="3" id="KW-1185">Reference proteome</keyword>
<accession>A0AAN8AJW5</accession>
<dbReference type="Proteomes" id="UP001346869">
    <property type="component" value="Unassembled WGS sequence"/>
</dbReference>
<dbReference type="EMBL" id="JAUZQC010000016">
    <property type="protein sequence ID" value="KAK5857592.1"/>
    <property type="molecule type" value="Genomic_DNA"/>
</dbReference>
<gene>
    <name evidence="2" type="ORF">PBY51_010828</name>
</gene>